<accession>A0ABR1WXY0</accession>
<dbReference type="RefSeq" id="XP_066670906.1">
    <property type="nucleotide sequence ID" value="XM_066807288.1"/>
</dbReference>
<dbReference type="EMBL" id="JAQQWN010000004">
    <property type="protein sequence ID" value="KAK8088012.1"/>
    <property type="molecule type" value="Genomic_DNA"/>
</dbReference>
<feature type="region of interest" description="Disordered" evidence="1">
    <location>
        <begin position="196"/>
        <end position="221"/>
    </location>
</feature>
<evidence type="ECO:0000313" key="2">
    <source>
        <dbReference type="EMBL" id="KAK8088012.1"/>
    </source>
</evidence>
<reference evidence="2 3" key="1">
    <citation type="submission" date="2023-01" db="EMBL/GenBank/DDBJ databases">
        <title>Analysis of 21 Apiospora genomes using comparative genomics revels a genus with tremendous synthesis potential of carbohydrate active enzymes and secondary metabolites.</title>
        <authorList>
            <person name="Sorensen T."/>
        </authorList>
    </citation>
    <scope>NUCLEOTIDE SEQUENCE [LARGE SCALE GENOMIC DNA]</scope>
    <source>
        <strain evidence="2 3">CBS 114990</strain>
    </source>
</reference>
<keyword evidence="3" id="KW-1185">Reference proteome</keyword>
<organism evidence="2 3">
    <name type="scientific">Apiospora hydei</name>
    <dbReference type="NCBI Taxonomy" id="1337664"/>
    <lineage>
        <taxon>Eukaryota</taxon>
        <taxon>Fungi</taxon>
        <taxon>Dikarya</taxon>
        <taxon>Ascomycota</taxon>
        <taxon>Pezizomycotina</taxon>
        <taxon>Sordariomycetes</taxon>
        <taxon>Xylariomycetidae</taxon>
        <taxon>Amphisphaeriales</taxon>
        <taxon>Apiosporaceae</taxon>
        <taxon>Apiospora</taxon>
    </lineage>
</organism>
<proteinExistence type="predicted"/>
<evidence type="ECO:0000313" key="3">
    <source>
        <dbReference type="Proteomes" id="UP001433268"/>
    </source>
</evidence>
<sequence>MQFQAPAVMDSVEGSGTSEDYTTDEDIEMTEDGESSEENGSEYEFEWWENREDIAKALLDHGTKRLNDKLPDFWGNSSLKRNTVITISVVSGGKTSFALWFAKTAFKTFHLSSWRKTSFMTLLRPTWTTWLGKSVWVYPSFNNISTPWQDSKIHRLISAGTEHKELTGFLGVMTTQKQSEPTCCMRQWPVNEAITGPSAGSQTNQAALDDAKPPMDSTGKKWADKDRVTEYLQNLDTLMSSGYMGVHSQINNSPTQTYTDSLAQLLTQDDQPGTRSEIFGPEHLRAFHWNNTRNHPTPLSYAMNHFVSVDLPDQADDCHMASLRIAFHLIRKGADPRRVDPEVRRKVQAEYQRRAAADLPPQPKQRLSRAFCRDNMAGMTAQHFCENSGSWRTRTWSRSERF</sequence>
<gene>
    <name evidence="2" type="ORF">PG997_002973</name>
</gene>
<dbReference type="GeneID" id="92040348"/>
<feature type="compositionally biased region" description="Acidic residues" evidence="1">
    <location>
        <begin position="21"/>
        <end position="42"/>
    </location>
</feature>
<feature type="compositionally biased region" description="Basic and acidic residues" evidence="1">
    <location>
        <begin position="209"/>
        <end position="221"/>
    </location>
</feature>
<name>A0ABR1WXY0_9PEZI</name>
<comment type="caution">
    <text evidence="2">The sequence shown here is derived from an EMBL/GenBank/DDBJ whole genome shotgun (WGS) entry which is preliminary data.</text>
</comment>
<evidence type="ECO:0000256" key="1">
    <source>
        <dbReference type="SAM" id="MobiDB-lite"/>
    </source>
</evidence>
<feature type="region of interest" description="Disordered" evidence="1">
    <location>
        <begin position="1"/>
        <end position="42"/>
    </location>
</feature>
<dbReference type="Proteomes" id="UP001433268">
    <property type="component" value="Unassembled WGS sequence"/>
</dbReference>
<protein>
    <submittedName>
        <fullName evidence="2">Uncharacterized protein</fullName>
    </submittedName>
</protein>